<keyword evidence="4" id="KW-1133">Transmembrane helix</keyword>
<dbReference type="InterPro" id="IPR023365">
    <property type="entry name" value="Sortase_dom-sf"/>
</dbReference>
<reference evidence="5 6" key="1">
    <citation type="submission" date="2018-11" db="EMBL/GenBank/DDBJ databases">
        <title>YIM 102482-1 draft genome.</title>
        <authorList>
            <person name="Li G."/>
            <person name="Jiang Y."/>
        </authorList>
    </citation>
    <scope>NUCLEOTIDE SEQUENCE [LARGE SCALE GENOMIC DNA]</scope>
    <source>
        <strain evidence="5 6">YIM 102482-1</strain>
    </source>
</reference>
<name>A0A3P3VVW0_9MICO</name>
<feature type="active site" description="Acyl-thioester intermediate" evidence="2">
    <location>
        <position position="220"/>
    </location>
</feature>
<accession>A0A3P3VVW0</accession>
<proteinExistence type="predicted"/>
<organism evidence="5 6">
    <name type="scientific">Gulosibacter macacae</name>
    <dbReference type="NCBI Taxonomy" id="2488791"/>
    <lineage>
        <taxon>Bacteria</taxon>
        <taxon>Bacillati</taxon>
        <taxon>Actinomycetota</taxon>
        <taxon>Actinomycetes</taxon>
        <taxon>Micrococcales</taxon>
        <taxon>Microbacteriaceae</taxon>
        <taxon>Gulosibacter</taxon>
    </lineage>
</organism>
<dbReference type="InterPro" id="IPR053465">
    <property type="entry name" value="Sortase_Class_E"/>
</dbReference>
<dbReference type="EMBL" id="RQVS01000006">
    <property type="protein sequence ID" value="RRJ86942.1"/>
    <property type="molecule type" value="Genomic_DNA"/>
</dbReference>
<dbReference type="Pfam" id="PF04203">
    <property type="entry name" value="Sortase"/>
    <property type="match status" value="1"/>
</dbReference>
<dbReference type="SUPFAM" id="SSF63817">
    <property type="entry name" value="Sortase"/>
    <property type="match status" value="1"/>
</dbReference>
<evidence type="ECO:0000256" key="3">
    <source>
        <dbReference type="SAM" id="MobiDB-lite"/>
    </source>
</evidence>
<evidence type="ECO:0000313" key="5">
    <source>
        <dbReference type="EMBL" id="RRJ86942.1"/>
    </source>
</evidence>
<feature type="transmembrane region" description="Helical" evidence="4">
    <location>
        <begin position="24"/>
        <end position="47"/>
    </location>
</feature>
<feature type="region of interest" description="Disordered" evidence="3">
    <location>
        <begin position="1"/>
        <end position="22"/>
    </location>
</feature>
<dbReference type="Proteomes" id="UP000274391">
    <property type="component" value="Unassembled WGS sequence"/>
</dbReference>
<protein>
    <submittedName>
        <fullName evidence="5">Class E sortase</fullName>
    </submittedName>
</protein>
<dbReference type="Gene3D" id="2.40.260.10">
    <property type="entry name" value="Sortase"/>
    <property type="match status" value="1"/>
</dbReference>
<comment type="caution">
    <text evidence="5">The sequence shown here is derived from an EMBL/GenBank/DDBJ whole genome shotgun (WGS) entry which is preliminary data.</text>
</comment>
<dbReference type="OrthoDB" id="5242879at2"/>
<evidence type="ECO:0000313" key="6">
    <source>
        <dbReference type="Proteomes" id="UP000274391"/>
    </source>
</evidence>
<dbReference type="InterPro" id="IPR005754">
    <property type="entry name" value="Sortase"/>
</dbReference>
<dbReference type="GO" id="GO:0016787">
    <property type="term" value="F:hydrolase activity"/>
    <property type="evidence" value="ECO:0007669"/>
    <property type="project" value="UniProtKB-KW"/>
</dbReference>
<dbReference type="NCBIfam" id="TIGR01076">
    <property type="entry name" value="sortase_fam"/>
    <property type="match status" value="1"/>
</dbReference>
<keyword evidence="1" id="KW-0378">Hydrolase</keyword>
<sequence>MARMTHANRGERGARRKPKRRPKVTVSGVLGELLVTLGVFLLLFLGWKYWLNDVIQGSAEVTASQTLSQELGQQLETLAPVELDPAGIPVRPMPTQKAEQFAVIYVPAWGDDFSRRIATDIDRPTVLDQNFIGAYMTNDPVGAVGNFVIAGHRIGAGAPFERLAELQYGDRMYVETADGWYVYEYRSAEYVLPTEVSVLAKVPRHPELPATERVMVMMTCNPLFSVDERIISYSTLVDFVPRADGPPEEIAAAFAARGDGQDHGGDL</sequence>
<keyword evidence="4" id="KW-0812">Transmembrane</keyword>
<evidence type="ECO:0000256" key="2">
    <source>
        <dbReference type="PIRSR" id="PIRSR605754-1"/>
    </source>
</evidence>
<keyword evidence="4" id="KW-0472">Membrane</keyword>
<dbReference type="CDD" id="cd05830">
    <property type="entry name" value="Sortase_E"/>
    <property type="match status" value="1"/>
</dbReference>
<dbReference type="AlphaFoldDB" id="A0A3P3VVW0"/>
<feature type="active site" description="Proton donor/acceptor" evidence="2">
    <location>
        <position position="152"/>
    </location>
</feature>
<evidence type="ECO:0000256" key="4">
    <source>
        <dbReference type="SAM" id="Phobius"/>
    </source>
</evidence>
<evidence type="ECO:0000256" key="1">
    <source>
        <dbReference type="ARBA" id="ARBA00022801"/>
    </source>
</evidence>
<dbReference type="NCBIfam" id="NF033747">
    <property type="entry name" value="class_E_sortase"/>
    <property type="match status" value="1"/>
</dbReference>
<keyword evidence="6" id="KW-1185">Reference proteome</keyword>
<dbReference type="InterPro" id="IPR042003">
    <property type="entry name" value="Sortase_E"/>
</dbReference>
<gene>
    <name evidence="5" type="ORF">EG850_05900</name>
</gene>